<dbReference type="RefSeq" id="WP_320298331.1">
    <property type="nucleotide sequence ID" value="NZ_JAVIIU010000016.1"/>
</dbReference>
<dbReference type="SUPFAM" id="SSF52096">
    <property type="entry name" value="ClpP/crotonase"/>
    <property type="match status" value="1"/>
</dbReference>
<reference evidence="2 3" key="1">
    <citation type="submission" date="2023-08" db="EMBL/GenBank/DDBJ databases">
        <title>Implementing the SeqCode for naming new Mesorhizobium species isolated from Vachellia karroo root nodules.</title>
        <authorList>
            <person name="Van Lill M."/>
        </authorList>
    </citation>
    <scope>NUCLEOTIDE SEQUENCE [LARGE SCALE GENOMIC DNA]</scope>
    <source>
        <strain evidence="2 3">VK2B</strain>
    </source>
</reference>
<name>A0ABU4YSM0_9HYPH</name>
<dbReference type="Pfam" id="PF00378">
    <property type="entry name" value="ECH_1"/>
    <property type="match status" value="1"/>
</dbReference>
<evidence type="ECO:0000313" key="3">
    <source>
        <dbReference type="Proteomes" id="UP001280156"/>
    </source>
</evidence>
<feature type="region of interest" description="Disordered" evidence="1">
    <location>
        <begin position="268"/>
        <end position="299"/>
    </location>
</feature>
<evidence type="ECO:0000313" key="2">
    <source>
        <dbReference type="EMBL" id="MDX8489308.1"/>
    </source>
</evidence>
<keyword evidence="3" id="KW-1185">Reference proteome</keyword>
<dbReference type="NCBIfam" id="NF004634">
    <property type="entry name" value="PRK05980.1"/>
    <property type="match status" value="1"/>
</dbReference>
<sequence>MTELVLSETRDRVAILTLNRPDKLNALNYALIDRLLSRLDQIETDDGVRAVILTGAGEHAFSAGADIHEFSLSVAEGADVALRDFVTRGQRLTARLEAFRKPVIAAVNGLAFGGGCEIIEAVPLAIASDRALFAKPEIKLAMPPTFGGTQRLPRLAGRKRALELLLTGDAFSPARALELGLVNQVVPHGQLTPAALDLAQRIVSHSQTAVASILAAVARGLNQSIAEGLLVEAEQFARMAPTADLREGLNAWVERRKPTYDGTWTHITRPAEARRQARRLDRTASGDMPSDRPSSMPPL</sequence>
<proteinExistence type="predicted"/>
<dbReference type="PANTHER" id="PTHR11941">
    <property type="entry name" value="ENOYL-COA HYDRATASE-RELATED"/>
    <property type="match status" value="1"/>
</dbReference>
<organism evidence="2 3">
    <name type="scientific">Mesorhizobium humile</name>
    <dbReference type="NCBI Taxonomy" id="3072313"/>
    <lineage>
        <taxon>Bacteria</taxon>
        <taxon>Pseudomonadati</taxon>
        <taxon>Pseudomonadota</taxon>
        <taxon>Alphaproteobacteria</taxon>
        <taxon>Hyphomicrobiales</taxon>
        <taxon>Phyllobacteriaceae</taxon>
        <taxon>Mesorhizobium</taxon>
    </lineage>
</organism>
<evidence type="ECO:0000256" key="1">
    <source>
        <dbReference type="SAM" id="MobiDB-lite"/>
    </source>
</evidence>
<comment type="caution">
    <text evidence="2">The sequence shown here is derived from an EMBL/GenBank/DDBJ whole genome shotgun (WGS) entry which is preliminary data.</text>
</comment>
<dbReference type="CDD" id="cd06558">
    <property type="entry name" value="crotonase-like"/>
    <property type="match status" value="1"/>
</dbReference>
<dbReference type="Proteomes" id="UP001280156">
    <property type="component" value="Unassembled WGS sequence"/>
</dbReference>
<feature type="compositionally biased region" description="Low complexity" evidence="1">
    <location>
        <begin position="285"/>
        <end position="299"/>
    </location>
</feature>
<dbReference type="PANTHER" id="PTHR11941:SF54">
    <property type="entry name" value="ENOYL-COA HYDRATASE, MITOCHONDRIAL"/>
    <property type="match status" value="1"/>
</dbReference>
<dbReference type="InterPro" id="IPR001753">
    <property type="entry name" value="Enoyl-CoA_hydra/iso"/>
</dbReference>
<feature type="compositionally biased region" description="Basic and acidic residues" evidence="1">
    <location>
        <begin position="269"/>
        <end position="284"/>
    </location>
</feature>
<dbReference type="InterPro" id="IPR029045">
    <property type="entry name" value="ClpP/crotonase-like_dom_sf"/>
</dbReference>
<protein>
    <submittedName>
        <fullName evidence="2">Crotonase/enoyl-CoA hydratase family protein</fullName>
    </submittedName>
</protein>
<accession>A0ABU4YSM0</accession>
<dbReference type="EMBL" id="JAVIIV010000029">
    <property type="protein sequence ID" value="MDX8489308.1"/>
    <property type="molecule type" value="Genomic_DNA"/>
</dbReference>
<gene>
    <name evidence="2" type="ORF">RFM52_29470</name>
</gene>
<dbReference type="Gene3D" id="3.90.226.10">
    <property type="entry name" value="2-enoyl-CoA Hydratase, Chain A, domain 1"/>
    <property type="match status" value="1"/>
</dbReference>